<dbReference type="AlphaFoldDB" id="A0A3B0XQ87"/>
<dbReference type="EMBL" id="UOFH01000014">
    <property type="protein sequence ID" value="VAW58506.1"/>
    <property type="molecule type" value="Genomic_DNA"/>
</dbReference>
<dbReference type="SUPFAM" id="SSF53474">
    <property type="entry name" value="alpha/beta-Hydrolases"/>
    <property type="match status" value="1"/>
</dbReference>
<name>A0A3B0XQ87_9ZZZZ</name>
<evidence type="ECO:0008006" key="2">
    <source>
        <dbReference type="Google" id="ProtNLM"/>
    </source>
</evidence>
<organism evidence="1">
    <name type="scientific">hydrothermal vent metagenome</name>
    <dbReference type="NCBI Taxonomy" id="652676"/>
    <lineage>
        <taxon>unclassified sequences</taxon>
        <taxon>metagenomes</taxon>
        <taxon>ecological metagenomes</taxon>
    </lineage>
</organism>
<gene>
    <name evidence="1" type="ORF">MNBD_GAMMA08-2530</name>
</gene>
<reference evidence="1" key="1">
    <citation type="submission" date="2018-06" db="EMBL/GenBank/DDBJ databases">
        <authorList>
            <person name="Zhirakovskaya E."/>
        </authorList>
    </citation>
    <scope>NUCLEOTIDE SEQUENCE</scope>
</reference>
<sequence>MLLNAIRIGFCLFIFMGVQACMPMKKAQSPIKWKLYHTAQTKSENLLILLPGIRNDLLRFEQEGFFTDIQQYAPNFDVITVDAHMGYYAQKQLITELHETVVLPAKASGYRNIILGGISLGGYGSLWYNHQHANEIKGLLLIAPYLGDDDVISSIESSPSVAVWREQNPLDVGEFEELVWHWIDEDMVFKQNRTLLAVGKKDKYYDAANILARYLPKAQYVIGKGKHNWRDWRVLWLSLLKDKKINALFNEQ</sequence>
<dbReference type="PROSITE" id="PS51257">
    <property type="entry name" value="PROKAR_LIPOPROTEIN"/>
    <property type="match status" value="1"/>
</dbReference>
<dbReference type="Gene3D" id="3.40.50.1820">
    <property type="entry name" value="alpha/beta hydrolase"/>
    <property type="match status" value="1"/>
</dbReference>
<dbReference type="InterPro" id="IPR008886">
    <property type="entry name" value="UPF0227/Esterase_YqiA"/>
</dbReference>
<dbReference type="Pfam" id="PF05728">
    <property type="entry name" value="UPF0227"/>
    <property type="match status" value="1"/>
</dbReference>
<accession>A0A3B0XQ87</accession>
<protein>
    <recommendedName>
        <fullName evidence="2">Alpha/beta hydrolase</fullName>
    </recommendedName>
</protein>
<dbReference type="InterPro" id="IPR029058">
    <property type="entry name" value="AB_hydrolase_fold"/>
</dbReference>
<proteinExistence type="predicted"/>
<evidence type="ECO:0000313" key="1">
    <source>
        <dbReference type="EMBL" id="VAW58506.1"/>
    </source>
</evidence>